<evidence type="ECO:0000256" key="2">
    <source>
        <dbReference type="ARBA" id="ARBA00022771"/>
    </source>
</evidence>
<dbReference type="GeneID" id="111086618"/>
<dbReference type="InterPro" id="IPR000008">
    <property type="entry name" value="C2_dom"/>
</dbReference>
<evidence type="ECO:0000256" key="3">
    <source>
        <dbReference type="ARBA" id="ARBA00022833"/>
    </source>
</evidence>
<feature type="region of interest" description="Disordered" evidence="5">
    <location>
        <begin position="1580"/>
        <end position="1657"/>
    </location>
</feature>
<evidence type="ECO:0000259" key="7">
    <source>
        <dbReference type="PROSITE" id="PS50106"/>
    </source>
</evidence>
<feature type="compositionally biased region" description="Low complexity" evidence="5">
    <location>
        <begin position="406"/>
        <end position="422"/>
    </location>
</feature>
<feature type="domain" description="FYVE-type" evidence="8">
    <location>
        <begin position="142"/>
        <end position="192"/>
    </location>
</feature>
<feature type="region of interest" description="Disordered" evidence="5">
    <location>
        <begin position="1386"/>
        <end position="1412"/>
    </location>
</feature>
<dbReference type="Pfam" id="PF00168">
    <property type="entry name" value="C2"/>
    <property type="match status" value="1"/>
</dbReference>
<feature type="region of interest" description="Disordered" evidence="5">
    <location>
        <begin position="769"/>
        <end position="808"/>
    </location>
</feature>
<dbReference type="InterPro" id="IPR011011">
    <property type="entry name" value="Znf_FYVE_PHD"/>
</dbReference>
<dbReference type="InterPro" id="IPR001478">
    <property type="entry name" value="PDZ"/>
</dbReference>
<feature type="compositionally biased region" description="Polar residues" evidence="5">
    <location>
        <begin position="1640"/>
        <end position="1657"/>
    </location>
</feature>
<dbReference type="InterPro" id="IPR052098">
    <property type="entry name" value="Presynaptic_Scaffold_Bsn/Pclo"/>
</dbReference>
<evidence type="ECO:0000256" key="4">
    <source>
        <dbReference type="PROSITE-ProRule" id="PRU00091"/>
    </source>
</evidence>
<feature type="region of interest" description="Disordered" evidence="5">
    <location>
        <begin position="1425"/>
        <end position="1463"/>
    </location>
</feature>
<evidence type="ECO:0000259" key="6">
    <source>
        <dbReference type="PROSITE" id="PS50004"/>
    </source>
</evidence>
<evidence type="ECO:0000256" key="1">
    <source>
        <dbReference type="ARBA" id="ARBA00022723"/>
    </source>
</evidence>
<dbReference type="Proteomes" id="UP000694941">
    <property type="component" value="Unplaced"/>
</dbReference>
<dbReference type="PANTHER" id="PTHR14113:SF6">
    <property type="entry name" value="PROTEIN PICCOLO"/>
    <property type="match status" value="1"/>
</dbReference>
<feature type="compositionally biased region" description="Polar residues" evidence="5">
    <location>
        <begin position="377"/>
        <end position="394"/>
    </location>
</feature>
<feature type="compositionally biased region" description="Low complexity" evidence="5">
    <location>
        <begin position="769"/>
        <end position="782"/>
    </location>
</feature>
<evidence type="ECO:0000259" key="8">
    <source>
        <dbReference type="PROSITE" id="PS50178"/>
    </source>
</evidence>
<feature type="region of interest" description="Disordered" evidence="5">
    <location>
        <begin position="1178"/>
        <end position="1203"/>
    </location>
</feature>
<dbReference type="Pfam" id="PF00595">
    <property type="entry name" value="PDZ"/>
    <property type="match status" value="1"/>
</dbReference>
<protein>
    <submittedName>
        <fullName evidence="10">Uncharacterized protein LOC111086618 isoform X1</fullName>
    </submittedName>
</protein>
<dbReference type="InterPro" id="IPR036034">
    <property type="entry name" value="PDZ_sf"/>
</dbReference>
<dbReference type="InterPro" id="IPR041282">
    <property type="entry name" value="FYVE_2"/>
</dbReference>
<name>A0ABM1SQH4_LIMPO</name>
<dbReference type="SMART" id="SM00228">
    <property type="entry name" value="PDZ"/>
    <property type="match status" value="1"/>
</dbReference>
<feature type="domain" description="C2" evidence="6">
    <location>
        <begin position="1743"/>
        <end position="1866"/>
    </location>
</feature>
<dbReference type="Pfam" id="PF02318">
    <property type="entry name" value="FYVE_2"/>
    <property type="match status" value="1"/>
</dbReference>
<dbReference type="SUPFAM" id="SSF50156">
    <property type="entry name" value="PDZ domain-like"/>
    <property type="match status" value="1"/>
</dbReference>
<dbReference type="RefSeq" id="XP_022245880.1">
    <property type="nucleotide sequence ID" value="XM_022390172.1"/>
</dbReference>
<dbReference type="InterPro" id="IPR035892">
    <property type="entry name" value="C2_domain_sf"/>
</dbReference>
<evidence type="ECO:0000313" key="10">
    <source>
        <dbReference type="RefSeq" id="XP_022245880.1"/>
    </source>
</evidence>
<dbReference type="Gene3D" id="2.60.40.150">
    <property type="entry name" value="C2 domain"/>
    <property type="match status" value="1"/>
</dbReference>
<feature type="region of interest" description="Disordered" evidence="5">
    <location>
        <begin position="1"/>
        <end position="73"/>
    </location>
</feature>
<feature type="compositionally biased region" description="Low complexity" evidence="5">
    <location>
        <begin position="33"/>
        <end position="53"/>
    </location>
</feature>
<proteinExistence type="predicted"/>
<evidence type="ECO:0000256" key="5">
    <source>
        <dbReference type="SAM" id="MobiDB-lite"/>
    </source>
</evidence>
<feature type="region of interest" description="Disordered" evidence="5">
    <location>
        <begin position="298"/>
        <end position="363"/>
    </location>
</feature>
<feature type="compositionally biased region" description="Polar residues" evidence="5">
    <location>
        <begin position="423"/>
        <end position="434"/>
    </location>
</feature>
<accession>A0ABM1SQH4</accession>
<feature type="region of interest" description="Disordered" evidence="5">
    <location>
        <begin position="377"/>
        <end position="451"/>
    </location>
</feature>
<feature type="domain" description="PDZ" evidence="7">
    <location>
        <begin position="1479"/>
        <end position="1573"/>
    </location>
</feature>
<feature type="compositionally biased region" description="Basic and acidic residues" evidence="5">
    <location>
        <begin position="1594"/>
        <end position="1606"/>
    </location>
</feature>
<feature type="compositionally biased region" description="Basic and acidic residues" evidence="5">
    <location>
        <begin position="1440"/>
        <end position="1463"/>
    </location>
</feature>
<feature type="compositionally biased region" description="Basic and acidic residues" evidence="5">
    <location>
        <begin position="259"/>
        <end position="276"/>
    </location>
</feature>
<dbReference type="PROSITE" id="PS50106">
    <property type="entry name" value="PDZ"/>
    <property type="match status" value="1"/>
</dbReference>
<dbReference type="InterPro" id="IPR013083">
    <property type="entry name" value="Znf_RING/FYVE/PHD"/>
</dbReference>
<dbReference type="SMART" id="SM00239">
    <property type="entry name" value="C2"/>
    <property type="match status" value="1"/>
</dbReference>
<feature type="compositionally biased region" description="Polar residues" evidence="5">
    <location>
        <begin position="310"/>
        <end position="322"/>
    </location>
</feature>
<dbReference type="SUPFAM" id="SSF49562">
    <property type="entry name" value="C2 domain (Calcium/lipid-binding domain, CaLB)"/>
    <property type="match status" value="1"/>
</dbReference>
<dbReference type="SUPFAM" id="SSF57903">
    <property type="entry name" value="FYVE/PHD zinc finger"/>
    <property type="match status" value="1"/>
</dbReference>
<gene>
    <name evidence="10" type="primary">LOC111086618</name>
</gene>
<dbReference type="PANTHER" id="PTHR14113">
    <property type="entry name" value="PICCOLO/BASSOON"/>
    <property type="match status" value="1"/>
</dbReference>
<keyword evidence="1" id="KW-0479">Metal-binding</keyword>
<dbReference type="PROSITE" id="PS50178">
    <property type="entry name" value="ZF_FYVE"/>
    <property type="match status" value="1"/>
</dbReference>
<sequence>MGNETSQEQGGEPTAREPSGQAFPGRSQEQTQSGLGFSSVGGLSASQQSQAQESKFRTLGSTPDQGKMTPTLPVQVPAAPQLDLSDLSEEEKSKILSVMAKAEHMDKDLEIHRQKVQHTRQEHNLGTTSTPPTGLPQHQQLCPQCHVTVLTAETTSQCADCKIAVCRKCGTSLAEGEGRAVWVCVECIRRRSQMSTSQPRRQPDREIAYQNQYLAPPGSRKQQQGYKEEASGEDLQNQDGRRLHSKSRTSRIGQAQQADSKRGEHSGESRMQRNDSHISVSQDAQNYRTIKKQFSHDAVDQPPLPWAPVSVTTHSSDQQKSYQPPLPWAPITTAPSHQMRLQQTFESSHKGSPLQHSSSADVEPMLYSNTQYSISNRSHVTTSEGASGQSSFFSSEKMASYSSMTQDIPQQQQKQQQALSYQSPKSSINELQNQKKQKQRSDSQEWSPMMDLSPIVDVSPSLEAAEQELMEKYQDYIPPMSMPRVTSGTIPEMLENFQRSVQQTPEDPQLKMQHFSSLDARHLSATSTEVAKAGKVIPMTIVNQPSRTTERTRPMPKEQVAPFSTVQIASTSQSQSSKASSIRRVHRRLPQPTLEQMQEAIALAAQTPKFKLSHNRGQTGSPQTPKGLVSSAEGKNVSRQKLMDKSPVVQQQHQSFAHSEIEQRGEMMKRTAADSDKSVLRSQTSGLNVSTASAFGLQSYGETHSLTLPSTTTYQSTSLPYDSGLQAMSSTLGMMYGSSQPLLMASSQIYPLGPERDILNTRGLETTSLSYSRSSSVPDSVSKIGVHSLGTRDKTGDSSDAQSDTGSTMSAKLRHTFPYMSSSQEIPSAAVVPHRKDRKRNLSVGSNPIVIEERTQYRPFPQRASSLEERGPISVGSNVVGANSLSYVPIYSSTEAYLGRRADSLSEYYMPKTDYYSRSAPGEPSRTIASDFLPRTMRQPSELGVARETLPSYMYSLKQRLWDEIKTVTDERRRLADLRHKSETDITSLLPPTDYLNEPNRKALYSEGKRIRIRSGPVRTISTSAQTSPQDTDREFFYIHPSAHTMEKRNIHFAKGYRDFSDDLTRYVLVPSKTFESSHEKKLSDDLPRPSLYPETFRGLARQTGFHAQDNPRDILALRLRETAISDNIRDQTALLNRYKRGRTRHPRYSGDSFSDTGAGWNSPEMSRGYSYFYESRKKRQDPQIRKPRSWHPSPYGSDDEEDILTRDEISRIKGEPVGSLPYAEDTDRLRKELRKLARKRETYERTSCNASYPGERMMPSRRRVRDARNNLGYLYSHNSDMYHTGPTWTKHDTGSSKITRSGDYFNATVPASYSNPSLSRYGYVRQPDVLYYGSEPTSPLARFQESTVEDKSMSRGLLTIPTTTATPYKTRRQNRLQIESILDFSPATTDSETPPDHSENTSAPPGIDYCSQNLLEDFNSTNIVARRSHQSQRNISNSDRSRGRPRDGTAREEEYREEKVQEKKPHKWGCTYSFPVKRILLTRDPKDRFVKGNGFGLEIVGGKELSNNSNLTGAYIAKIYPGVMASILNEVAVGDQVIEWNGINLNGKTYEEVKRIVASSGDEVEMIIRSDLNVLKQQEVSHVQRHSSSDGLGRYDDPCTGHNPRDYGSTGQDYGRLSLEQDYFRGNNGSRSGWKHNNAENPTSSHLPNPQINGFDRLTSSVIEPNAENQVDFADVDTEDIPLLTHHQSEATNQSCHSVLPLSTSSYQGPPAAVPVSRAFNQNCSKMSPTDDEQYKLQAQHITGEIKIQVCFDSKAAILYVTVVKARNLGTSRDNSGFPDPFVKCYLLPGRCIENQRRTRYFSRCSNPEWNQTMVYPNVTMGMLQEKFLEISVWNYDIHKPSEFLGEIILNLANECIIDEQARWYKLQKHDKSRYPRDPSGKTRGSHEGDREDHKMARLNHANGDIKFHFEHEKKFNKHYHRKSDRTKGMKKSKLICM</sequence>
<reference evidence="10" key="1">
    <citation type="submission" date="2025-08" db="UniProtKB">
        <authorList>
            <consortium name="RefSeq"/>
        </authorList>
    </citation>
    <scope>IDENTIFICATION</scope>
    <source>
        <tissue evidence="10">Muscle</tissue>
    </source>
</reference>
<keyword evidence="2 4" id="KW-0863">Zinc-finger</keyword>
<feature type="region of interest" description="Disordered" evidence="5">
    <location>
        <begin position="213"/>
        <end position="282"/>
    </location>
</feature>
<dbReference type="CDD" id="cd04031">
    <property type="entry name" value="C2A_RIM1alpha"/>
    <property type="match status" value="1"/>
</dbReference>
<dbReference type="PROSITE" id="PS50004">
    <property type="entry name" value="C2"/>
    <property type="match status" value="1"/>
</dbReference>
<organism evidence="9 10">
    <name type="scientific">Limulus polyphemus</name>
    <name type="common">Atlantic horseshoe crab</name>
    <dbReference type="NCBI Taxonomy" id="6850"/>
    <lineage>
        <taxon>Eukaryota</taxon>
        <taxon>Metazoa</taxon>
        <taxon>Ecdysozoa</taxon>
        <taxon>Arthropoda</taxon>
        <taxon>Chelicerata</taxon>
        <taxon>Merostomata</taxon>
        <taxon>Xiphosura</taxon>
        <taxon>Limulidae</taxon>
        <taxon>Limulus</taxon>
    </lineage>
</organism>
<feature type="compositionally biased region" description="Polar residues" evidence="5">
    <location>
        <begin position="333"/>
        <end position="346"/>
    </location>
</feature>
<keyword evidence="9" id="KW-1185">Reference proteome</keyword>
<evidence type="ECO:0000313" key="9">
    <source>
        <dbReference type="Proteomes" id="UP000694941"/>
    </source>
</evidence>
<dbReference type="Gene3D" id="3.30.40.10">
    <property type="entry name" value="Zinc/RING finger domain, C3HC4 (zinc finger)"/>
    <property type="match status" value="1"/>
</dbReference>
<feature type="region of interest" description="Disordered" evidence="5">
    <location>
        <begin position="1871"/>
        <end position="1894"/>
    </location>
</feature>
<feature type="compositionally biased region" description="Polar residues" evidence="5">
    <location>
        <begin position="798"/>
        <end position="808"/>
    </location>
</feature>
<dbReference type="InterPro" id="IPR017455">
    <property type="entry name" value="Znf_FYVE-rel"/>
</dbReference>
<keyword evidence="3" id="KW-0862">Zinc</keyword>
<dbReference type="Gene3D" id="2.30.42.10">
    <property type="match status" value="1"/>
</dbReference>
<dbReference type="CDD" id="cd06714">
    <property type="entry name" value="PDZ_RIM-like"/>
    <property type="match status" value="1"/>
</dbReference>